<dbReference type="Pfam" id="PF01842">
    <property type="entry name" value="ACT"/>
    <property type="match status" value="1"/>
</dbReference>
<proteinExistence type="predicted"/>
<dbReference type="InterPro" id="IPR045865">
    <property type="entry name" value="ACT-like_dom_sf"/>
</dbReference>
<feature type="domain" description="ACT" evidence="1">
    <location>
        <begin position="1"/>
        <end position="45"/>
    </location>
</feature>
<dbReference type="RefSeq" id="WP_126209387.1">
    <property type="nucleotide sequence ID" value="NZ_PELZ01000448.1"/>
</dbReference>
<dbReference type="Gene3D" id="3.30.70.260">
    <property type="match status" value="1"/>
</dbReference>
<evidence type="ECO:0000259" key="1">
    <source>
        <dbReference type="Pfam" id="PF01842"/>
    </source>
</evidence>
<dbReference type="InterPro" id="IPR002912">
    <property type="entry name" value="ACT_dom"/>
</dbReference>
<name>A0A430S9F8_THESC</name>
<feature type="non-terminal residue" evidence="2">
    <location>
        <position position="1"/>
    </location>
</feature>
<dbReference type="EMBL" id="PELZ01000448">
    <property type="protein sequence ID" value="RTH32455.1"/>
    <property type="molecule type" value="Genomic_DNA"/>
</dbReference>
<accession>A0A430S9F8</accession>
<organism evidence="2 3">
    <name type="scientific">Thermus scotoductus</name>
    <dbReference type="NCBI Taxonomy" id="37636"/>
    <lineage>
        <taxon>Bacteria</taxon>
        <taxon>Thermotogati</taxon>
        <taxon>Deinococcota</taxon>
        <taxon>Deinococci</taxon>
        <taxon>Thermales</taxon>
        <taxon>Thermaceae</taxon>
        <taxon>Thermus</taxon>
    </lineage>
</organism>
<gene>
    <name evidence="2" type="ORF">CSW37_11960</name>
</gene>
<comment type="caution">
    <text evidence="2">The sequence shown here is derived from an EMBL/GenBank/DDBJ whole genome shotgun (WGS) entry which is preliminary data.</text>
</comment>
<dbReference type="AlphaFoldDB" id="A0A430S9F8"/>
<dbReference type="Proteomes" id="UP000288051">
    <property type="component" value="Unassembled WGS sequence"/>
</dbReference>
<reference evidence="2 3" key="1">
    <citation type="journal article" date="2019" name="Extremophiles">
        <title>Biogeography of thermophiles and predominance of Thermus scotoductus in domestic water heaters.</title>
        <authorList>
            <person name="Wilpiszeski R.L."/>
            <person name="Zhang Z."/>
            <person name="House C.H."/>
        </authorList>
    </citation>
    <scope>NUCLEOTIDE SEQUENCE [LARGE SCALE GENOMIC DNA]</scope>
    <source>
        <strain evidence="2 3">24_S24</strain>
    </source>
</reference>
<sequence length="55" mass="5867">LLEEAGVNIAGMQLGRDVPGGRALFVLTVDEKPSPEVLEALRALPVLERVDLAEV</sequence>
<evidence type="ECO:0000313" key="3">
    <source>
        <dbReference type="Proteomes" id="UP000288051"/>
    </source>
</evidence>
<protein>
    <submittedName>
        <fullName evidence="2">3-phosphoglycerate dehydrogenase</fullName>
    </submittedName>
</protein>
<evidence type="ECO:0000313" key="2">
    <source>
        <dbReference type="EMBL" id="RTH32455.1"/>
    </source>
</evidence>
<dbReference type="SUPFAM" id="SSF55021">
    <property type="entry name" value="ACT-like"/>
    <property type="match status" value="1"/>
</dbReference>